<organism evidence="1">
    <name type="scientific">marine sediment metagenome</name>
    <dbReference type="NCBI Taxonomy" id="412755"/>
    <lineage>
        <taxon>unclassified sequences</taxon>
        <taxon>metagenomes</taxon>
        <taxon>ecological metagenomes</taxon>
    </lineage>
</organism>
<sequence length="113" mass="12752">MTYYKSGDHSVICDRCGFKVKASETRKEWNGLRICKTHWEPRHPQEFIRGRPDHQAVYDPRPEGIDLFLDPNQVTSTDFTTTGKTDTTDSHAAWDGGLAIWDAAVSGGPSLWD</sequence>
<comment type="caution">
    <text evidence="1">The sequence shown here is derived from an EMBL/GenBank/DDBJ whole genome shotgun (WGS) entry which is preliminary data.</text>
</comment>
<dbReference type="AlphaFoldDB" id="A0A0F9TSM5"/>
<gene>
    <name evidence="1" type="ORF">LCGC14_0355220</name>
</gene>
<protein>
    <submittedName>
        <fullName evidence="1">Uncharacterized protein</fullName>
    </submittedName>
</protein>
<evidence type="ECO:0000313" key="1">
    <source>
        <dbReference type="EMBL" id="KKN77957.1"/>
    </source>
</evidence>
<name>A0A0F9TSM5_9ZZZZ</name>
<reference evidence="1" key="1">
    <citation type="journal article" date="2015" name="Nature">
        <title>Complex archaea that bridge the gap between prokaryotes and eukaryotes.</title>
        <authorList>
            <person name="Spang A."/>
            <person name="Saw J.H."/>
            <person name="Jorgensen S.L."/>
            <person name="Zaremba-Niedzwiedzka K."/>
            <person name="Martijn J."/>
            <person name="Lind A.E."/>
            <person name="van Eijk R."/>
            <person name="Schleper C."/>
            <person name="Guy L."/>
            <person name="Ettema T.J."/>
        </authorList>
    </citation>
    <scope>NUCLEOTIDE SEQUENCE</scope>
</reference>
<proteinExistence type="predicted"/>
<dbReference type="EMBL" id="LAZR01000271">
    <property type="protein sequence ID" value="KKN77957.1"/>
    <property type="molecule type" value="Genomic_DNA"/>
</dbReference>
<accession>A0A0F9TSM5</accession>